<proteinExistence type="predicted"/>
<dbReference type="GO" id="GO:0006189">
    <property type="term" value="P:'de novo' IMP biosynthetic process"/>
    <property type="evidence" value="ECO:0007669"/>
    <property type="project" value="InterPro"/>
</dbReference>
<dbReference type="PANTHER" id="PTHR43064">
    <property type="entry name" value="PHOSPHORIBOSYLAMINOIMIDAZOLE CARBOXYLASE-RELATED"/>
    <property type="match status" value="1"/>
</dbReference>
<keyword evidence="4" id="KW-1185">Reference proteome</keyword>
<dbReference type="InterPro" id="IPR039476">
    <property type="entry name" value="P2CMN_synthase_LarB"/>
</dbReference>
<dbReference type="PANTHER" id="PTHR43064:SF1">
    <property type="entry name" value="SLL1489 PROTEIN"/>
    <property type="match status" value="1"/>
</dbReference>
<dbReference type="SUPFAM" id="SSF52255">
    <property type="entry name" value="N5-CAIR mutase (phosphoribosylaminoimidazole carboxylase, PurE)"/>
    <property type="match status" value="1"/>
</dbReference>
<dbReference type="RefSeq" id="WP_282587255.1">
    <property type="nucleotide sequence ID" value="NZ_JAMOIM010000019.1"/>
</dbReference>
<sequence>MADYNFDFERRSRIGLDEAVFCAGKSAEQVAAIVAGVRQGVTGLLLTRLDPDKFAALPPEQRNALDYDPMSRTAILGRPRSQEPGPAVAIVMAGTSDVPMGREAARTLGFNGQAHQTFTDVGVAGLWRLLDRIEEIRQAPVVIVAAGMDAALISVVGGLVSSAVIGLPTSVGYGVAAGGTTALHAGLASCAPGVPIMNIDNGYGAACAALRIMNMLRASERPAAKTGGDHHQSERTDLAS</sequence>
<evidence type="ECO:0000313" key="4">
    <source>
        <dbReference type="Proteomes" id="UP001165667"/>
    </source>
</evidence>
<feature type="domain" description="PurE" evidence="2">
    <location>
        <begin position="86"/>
        <end position="218"/>
    </location>
</feature>
<dbReference type="Pfam" id="PF00731">
    <property type="entry name" value="AIRC"/>
    <property type="match status" value="1"/>
</dbReference>
<dbReference type="Proteomes" id="UP001165667">
    <property type="component" value="Unassembled WGS sequence"/>
</dbReference>
<reference evidence="3" key="1">
    <citation type="submission" date="2022-05" db="EMBL/GenBank/DDBJ databases">
        <authorList>
            <person name="Pankratov T."/>
        </authorList>
    </citation>
    <scope>NUCLEOTIDE SEQUENCE</scope>
    <source>
        <strain evidence="3">BP6-180914</strain>
    </source>
</reference>
<evidence type="ECO:0000259" key="2">
    <source>
        <dbReference type="SMART" id="SM01001"/>
    </source>
</evidence>
<gene>
    <name evidence="3" type="primary">larB</name>
    <name evidence="3" type="ORF">M8523_22985</name>
</gene>
<name>A0AA42CPX9_9HYPH</name>
<dbReference type="EMBL" id="JAMOIM010000019">
    <property type="protein sequence ID" value="MCW6510877.1"/>
    <property type="molecule type" value="Genomic_DNA"/>
</dbReference>
<protein>
    <submittedName>
        <fullName evidence="3">Nickel pincer cofactor biosynthesis protein LarB</fullName>
    </submittedName>
</protein>
<evidence type="ECO:0000256" key="1">
    <source>
        <dbReference type="SAM" id="MobiDB-lite"/>
    </source>
</evidence>
<evidence type="ECO:0000313" key="3">
    <source>
        <dbReference type="EMBL" id="MCW6510877.1"/>
    </source>
</evidence>
<dbReference type="SMART" id="SM01001">
    <property type="entry name" value="AIRC"/>
    <property type="match status" value="1"/>
</dbReference>
<dbReference type="AlphaFoldDB" id="A0AA42CPX9"/>
<dbReference type="InterPro" id="IPR000031">
    <property type="entry name" value="PurE_dom"/>
</dbReference>
<dbReference type="Gene3D" id="3.40.50.1970">
    <property type="match status" value="1"/>
</dbReference>
<feature type="region of interest" description="Disordered" evidence="1">
    <location>
        <begin position="221"/>
        <end position="240"/>
    </location>
</feature>
<dbReference type="NCBIfam" id="NF033503">
    <property type="entry name" value="LarB"/>
    <property type="match status" value="1"/>
</dbReference>
<accession>A0AA42CPX9</accession>
<dbReference type="GO" id="GO:0016787">
    <property type="term" value="F:hydrolase activity"/>
    <property type="evidence" value="ECO:0007669"/>
    <property type="project" value="InterPro"/>
</dbReference>
<comment type="caution">
    <text evidence="3">The sequence shown here is derived from an EMBL/GenBank/DDBJ whole genome shotgun (WGS) entry which is preliminary data.</text>
</comment>
<organism evidence="3 4">
    <name type="scientific">Lichenifustis flavocetrariae</name>
    <dbReference type="NCBI Taxonomy" id="2949735"/>
    <lineage>
        <taxon>Bacteria</taxon>
        <taxon>Pseudomonadati</taxon>
        <taxon>Pseudomonadota</taxon>
        <taxon>Alphaproteobacteria</taxon>
        <taxon>Hyphomicrobiales</taxon>
        <taxon>Lichenihabitantaceae</taxon>
        <taxon>Lichenifustis</taxon>
    </lineage>
</organism>